<keyword evidence="3" id="KW-0597">Phosphoprotein</keyword>
<feature type="transmembrane region" description="Helical" evidence="8">
    <location>
        <begin position="134"/>
        <end position="156"/>
    </location>
</feature>
<dbReference type="OrthoDB" id="1522504at2"/>
<accession>A0A1T5M7B2</accession>
<dbReference type="EMBL" id="FUZU01000003">
    <property type="protein sequence ID" value="SKC84126.1"/>
    <property type="molecule type" value="Genomic_DNA"/>
</dbReference>
<dbReference type="PANTHER" id="PTHR45436">
    <property type="entry name" value="SENSOR HISTIDINE KINASE YKOH"/>
    <property type="match status" value="1"/>
</dbReference>
<keyword evidence="7 8" id="KW-1133">Transmembrane helix</keyword>
<dbReference type="InterPro" id="IPR003594">
    <property type="entry name" value="HATPase_dom"/>
</dbReference>
<evidence type="ECO:0000256" key="5">
    <source>
        <dbReference type="ARBA" id="ARBA00022692"/>
    </source>
</evidence>
<evidence type="ECO:0000259" key="9">
    <source>
        <dbReference type="PROSITE" id="PS50109"/>
    </source>
</evidence>
<evidence type="ECO:0000256" key="7">
    <source>
        <dbReference type="ARBA" id="ARBA00022989"/>
    </source>
</evidence>
<dbReference type="Pfam" id="PF00512">
    <property type="entry name" value="HisKA"/>
    <property type="match status" value="1"/>
</dbReference>
<evidence type="ECO:0000313" key="10">
    <source>
        <dbReference type="EMBL" id="SKC84126.1"/>
    </source>
</evidence>
<evidence type="ECO:0000256" key="8">
    <source>
        <dbReference type="SAM" id="Phobius"/>
    </source>
</evidence>
<dbReference type="SMART" id="SM00388">
    <property type="entry name" value="HisKA"/>
    <property type="match status" value="1"/>
</dbReference>
<dbReference type="SUPFAM" id="SSF47384">
    <property type="entry name" value="Homodimeric domain of signal transducing histidine kinase"/>
    <property type="match status" value="1"/>
</dbReference>
<keyword evidence="4" id="KW-0808">Transferase</keyword>
<keyword evidence="11" id="KW-1185">Reference proteome</keyword>
<dbReference type="InterPro" id="IPR003661">
    <property type="entry name" value="HisK_dim/P_dom"/>
</dbReference>
<dbReference type="SMART" id="SM00387">
    <property type="entry name" value="HATPase_c"/>
    <property type="match status" value="1"/>
</dbReference>
<reference evidence="10 11" key="1">
    <citation type="submission" date="2017-02" db="EMBL/GenBank/DDBJ databases">
        <authorList>
            <person name="Peterson S.W."/>
        </authorList>
    </citation>
    <scope>NUCLEOTIDE SEQUENCE [LARGE SCALE GENOMIC DNA]</scope>
    <source>
        <strain evidence="10 11">DSM 25262</strain>
    </source>
</reference>
<gene>
    <name evidence="10" type="ORF">SAMN05660236_4677</name>
</gene>
<dbReference type="PANTHER" id="PTHR45436:SF5">
    <property type="entry name" value="SENSOR HISTIDINE KINASE TRCS"/>
    <property type="match status" value="1"/>
</dbReference>
<dbReference type="Proteomes" id="UP000190961">
    <property type="component" value="Unassembled WGS sequence"/>
</dbReference>
<protein>
    <recommendedName>
        <fullName evidence="2">histidine kinase</fullName>
        <ecNumber evidence="2">2.7.13.3</ecNumber>
    </recommendedName>
</protein>
<comment type="catalytic activity">
    <reaction evidence="1">
        <text>ATP + protein L-histidine = ADP + protein N-phospho-L-histidine.</text>
        <dbReference type="EC" id="2.7.13.3"/>
    </reaction>
</comment>
<dbReference type="RefSeq" id="WP_079689179.1">
    <property type="nucleotide sequence ID" value="NZ_FUZU01000003.1"/>
</dbReference>
<dbReference type="InterPro" id="IPR036097">
    <property type="entry name" value="HisK_dim/P_sf"/>
</dbReference>
<evidence type="ECO:0000313" key="11">
    <source>
        <dbReference type="Proteomes" id="UP000190961"/>
    </source>
</evidence>
<evidence type="ECO:0000256" key="1">
    <source>
        <dbReference type="ARBA" id="ARBA00000085"/>
    </source>
</evidence>
<feature type="transmembrane region" description="Helical" evidence="8">
    <location>
        <begin position="12"/>
        <end position="30"/>
    </location>
</feature>
<feature type="domain" description="Histidine kinase" evidence="9">
    <location>
        <begin position="223"/>
        <end position="422"/>
    </location>
</feature>
<dbReference type="AlphaFoldDB" id="A0A1T5M7B2"/>
<dbReference type="CDD" id="cd00082">
    <property type="entry name" value="HisKA"/>
    <property type="match status" value="1"/>
</dbReference>
<evidence type="ECO:0000256" key="3">
    <source>
        <dbReference type="ARBA" id="ARBA00022553"/>
    </source>
</evidence>
<dbReference type="InterPro" id="IPR005467">
    <property type="entry name" value="His_kinase_dom"/>
</dbReference>
<evidence type="ECO:0000256" key="2">
    <source>
        <dbReference type="ARBA" id="ARBA00012438"/>
    </source>
</evidence>
<dbReference type="SUPFAM" id="SSF55874">
    <property type="entry name" value="ATPase domain of HSP90 chaperone/DNA topoisomerase II/histidine kinase"/>
    <property type="match status" value="1"/>
</dbReference>
<dbReference type="GO" id="GO:0005886">
    <property type="term" value="C:plasma membrane"/>
    <property type="evidence" value="ECO:0007669"/>
    <property type="project" value="TreeGrafter"/>
</dbReference>
<keyword evidence="5 8" id="KW-0812">Transmembrane</keyword>
<dbReference type="STRING" id="688867.SAMN05660236_4677"/>
<dbReference type="Gene3D" id="3.30.565.10">
    <property type="entry name" value="Histidine kinase-like ATPase, C-terminal domain"/>
    <property type="match status" value="1"/>
</dbReference>
<sequence>MRLLNVNLRSFLYYSLLLVLIGVPLFFITIREILEQEIDKTLHLQREEFINHLRNYEYLEDLEVDLHVFDELAYDISIQPASSGSKDEFYETTSLYDSIDREAKPYRVATSYFIVKGKWYKLIMRMSLVESEDLVLVIGLVQTLLVLFLLGGFLLINRSLSKKIWQPFYKTLTKLKAYELNKSESFQYEETRIDEFDDLNAAIRSLTNKNMEVFQQQKEFIENASHELQTPLAILQSKLDLLMQDEALTEEQAALVKDMTNTNQRLSKLNKSLLLLSKIENQQFIDKEDVDITQILRDTILNYQELTATTAPNILTTSPFILQGNKVLLEILVNNLVLNAFQHTTHHDQIKIKLQDGILTIENPGEPFKQGSEKIFERFHKESTNRSSTGLGLAIVKKICDLSGYNLTYAYQSGAHYFRVKF</sequence>
<evidence type="ECO:0000256" key="4">
    <source>
        <dbReference type="ARBA" id="ARBA00022679"/>
    </source>
</evidence>
<keyword evidence="6 10" id="KW-0418">Kinase</keyword>
<keyword evidence="8" id="KW-0472">Membrane</keyword>
<dbReference type="InterPro" id="IPR036890">
    <property type="entry name" value="HATPase_C_sf"/>
</dbReference>
<dbReference type="InterPro" id="IPR050428">
    <property type="entry name" value="TCS_sensor_his_kinase"/>
</dbReference>
<dbReference type="Gene3D" id="1.10.287.130">
    <property type="match status" value="1"/>
</dbReference>
<organism evidence="10 11">
    <name type="scientific">Ohtaekwangia koreensis</name>
    <dbReference type="NCBI Taxonomy" id="688867"/>
    <lineage>
        <taxon>Bacteria</taxon>
        <taxon>Pseudomonadati</taxon>
        <taxon>Bacteroidota</taxon>
        <taxon>Cytophagia</taxon>
        <taxon>Cytophagales</taxon>
        <taxon>Fulvivirgaceae</taxon>
        <taxon>Ohtaekwangia</taxon>
    </lineage>
</organism>
<dbReference type="GO" id="GO:0000155">
    <property type="term" value="F:phosphorelay sensor kinase activity"/>
    <property type="evidence" value="ECO:0007669"/>
    <property type="project" value="InterPro"/>
</dbReference>
<dbReference type="Pfam" id="PF02518">
    <property type="entry name" value="HATPase_c"/>
    <property type="match status" value="1"/>
</dbReference>
<dbReference type="EC" id="2.7.13.3" evidence="2"/>
<dbReference type="PROSITE" id="PS50109">
    <property type="entry name" value="HIS_KIN"/>
    <property type="match status" value="1"/>
</dbReference>
<name>A0A1T5M7B2_9BACT</name>
<proteinExistence type="predicted"/>
<evidence type="ECO:0000256" key="6">
    <source>
        <dbReference type="ARBA" id="ARBA00022777"/>
    </source>
</evidence>